<dbReference type="GO" id="GO:0010508">
    <property type="term" value="P:positive regulation of autophagy"/>
    <property type="evidence" value="ECO:0007669"/>
    <property type="project" value="TreeGrafter"/>
</dbReference>
<feature type="compositionally biased region" description="Polar residues" evidence="1">
    <location>
        <begin position="200"/>
        <end position="218"/>
    </location>
</feature>
<feature type="region of interest" description="Disordered" evidence="1">
    <location>
        <begin position="182"/>
        <end position="218"/>
    </location>
</feature>
<dbReference type="GO" id="GO:0034198">
    <property type="term" value="P:cellular response to amino acid starvation"/>
    <property type="evidence" value="ECO:0007669"/>
    <property type="project" value="TreeGrafter"/>
</dbReference>
<gene>
    <name evidence="2" type="ORF">P879_04399</name>
</gene>
<protein>
    <submittedName>
        <fullName evidence="2">Uncharacterized protein</fullName>
    </submittedName>
</protein>
<accession>A0A8T0CYJ5</accession>
<dbReference type="OrthoDB" id="39497at2759"/>
<dbReference type="AlphaFoldDB" id="A0A8T0CYJ5"/>
<feature type="compositionally biased region" description="Polar residues" evidence="1">
    <location>
        <begin position="242"/>
        <end position="259"/>
    </location>
</feature>
<dbReference type="GO" id="GO:0005765">
    <property type="term" value="C:lysosomal membrane"/>
    <property type="evidence" value="ECO:0007669"/>
    <property type="project" value="TreeGrafter"/>
</dbReference>
<name>A0A8T0CYJ5_9TREM</name>
<dbReference type="GO" id="GO:1904262">
    <property type="term" value="P:negative regulation of TORC1 signaling"/>
    <property type="evidence" value="ECO:0007669"/>
    <property type="project" value="TreeGrafter"/>
</dbReference>
<sequence>SLKNTLELVGVDWKSVSLPATLPVHTDFFPDNASLKSETYVLHDYRVVVTGLPAHEWESTLDFVRDPGLLYCRRQLTVREVFYEMLLQRLSHGFQLCEKPPCLPTSSSSTGLDHHCASTVGSPGSTLLCTSGNGTAVSSLSPPGTTRQSANKSNPRLSLEQRGIRTFGNSNSSYFARKQLQQQQTSLDPSRSINRRKQSRNSPNLPISLLNANNPRGGQLTNTTVRIVGIGLIPSGPPRSNAPLSRSTNRSGPRTQSVTPPAHDKLLFPHKVSFIAFQKVTPCLQLSTSFLDLRISSEILETINSARLCTGYVFQLLARRESVQLDIVLYCCSPSRTSDPAHLQSTSG</sequence>
<feature type="compositionally biased region" description="Polar residues" evidence="1">
    <location>
        <begin position="182"/>
        <end position="192"/>
    </location>
</feature>
<evidence type="ECO:0000313" key="3">
    <source>
        <dbReference type="Proteomes" id="UP000699462"/>
    </source>
</evidence>
<evidence type="ECO:0000313" key="2">
    <source>
        <dbReference type="EMBL" id="KAF8560705.1"/>
    </source>
</evidence>
<evidence type="ECO:0000256" key="1">
    <source>
        <dbReference type="SAM" id="MobiDB-lite"/>
    </source>
</evidence>
<feature type="compositionally biased region" description="Polar residues" evidence="1">
    <location>
        <begin position="135"/>
        <end position="156"/>
    </location>
</feature>
<proteinExistence type="predicted"/>
<dbReference type="PANTHER" id="PTHR13179:SF8">
    <property type="entry name" value="GATOR COMPLEX PROTEIN DEPDC5"/>
    <property type="match status" value="1"/>
</dbReference>
<dbReference type="GO" id="GO:0005096">
    <property type="term" value="F:GTPase activator activity"/>
    <property type="evidence" value="ECO:0007669"/>
    <property type="project" value="InterPro"/>
</dbReference>
<dbReference type="GO" id="GO:1990130">
    <property type="term" value="C:GATOR1 complex"/>
    <property type="evidence" value="ECO:0007669"/>
    <property type="project" value="TreeGrafter"/>
</dbReference>
<feature type="region of interest" description="Disordered" evidence="1">
    <location>
        <begin position="135"/>
        <end position="163"/>
    </location>
</feature>
<feature type="region of interest" description="Disordered" evidence="1">
    <location>
        <begin position="232"/>
        <end position="263"/>
    </location>
</feature>
<keyword evidence="3" id="KW-1185">Reference proteome</keyword>
<dbReference type="Proteomes" id="UP000699462">
    <property type="component" value="Unassembled WGS sequence"/>
</dbReference>
<dbReference type="InterPro" id="IPR027244">
    <property type="entry name" value="IML1"/>
</dbReference>
<reference evidence="2 3" key="1">
    <citation type="submission" date="2019-07" db="EMBL/GenBank/DDBJ databases">
        <title>Annotation for the trematode Paragonimus westermani.</title>
        <authorList>
            <person name="Choi Y.-J."/>
        </authorList>
    </citation>
    <scope>NUCLEOTIDE SEQUENCE [LARGE SCALE GENOMIC DNA]</scope>
    <source>
        <strain evidence="2">180907_Pwestermani</strain>
    </source>
</reference>
<feature type="non-terminal residue" evidence="2">
    <location>
        <position position="1"/>
    </location>
</feature>
<dbReference type="EMBL" id="JTDF01022289">
    <property type="protein sequence ID" value="KAF8560705.1"/>
    <property type="molecule type" value="Genomic_DNA"/>
</dbReference>
<comment type="caution">
    <text evidence="2">The sequence shown here is derived from an EMBL/GenBank/DDBJ whole genome shotgun (WGS) entry which is preliminary data.</text>
</comment>
<dbReference type="PANTHER" id="PTHR13179">
    <property type="entry name" value="DEP DOMAIN CONTAINING PROTEIN 5"/>
    <property type="match status" value="1"/>
</dbReference>
<organism evidence="2 3">
    <name type="scientific">Paragonimus westermani</name>
    <dbReference type="NCBI Taxonomy" id="34504"/>
    <lineage>
        <taxon>Eukaryota</taxon>
        <taxon>Metazoa</taxon>
        <taxon>Spiralia</taxon>
        <taxon>Lophotrochozoa</taxon>
        <taxon>Platyhelminthes</taxon>
        <taxon>Trematoda</taxon>
        <taxon>Digenea</taxon>
        <taxon>Plagiorchiida</taxon>
        <taxon>Troglotremata</taxon>
        <taxon>Troglotrematidae</taxon>
        <taxon>Paragonimus</taxon>
    </lineage>
</organism>